<dbReference type="InterPro" id="IPR010046">
    <property type="entry name" value="Mopterin_OxRdtse_a_bac"/>
</dbReference>
<keyword evidence="4" id="KW-0004">4Fe-4S</keyword>
<dbReference type="GO" id="GO:0043546">
    <property type="term" value="F:molybdopterin cofactor binding"/>
    <property type="evidence" value="ECO:0007669"/>
    <property type="project" value="InterPro"/>
</dbReference>
<dbReference type="AlphaFoldDB" id="A0A9W6SP91"/>
<dbReference type="GO" id="GO:0016020">
    <property type="term" value="C:membrane"/>
    <property type="evidence" value="ECO:0007669"/>
    <property type="project" value="TreeGrafter"/>
</dbReference>
<evidence type="ECO:0000256" key="3">
    <source>
        <dbReference type="ARBA" id="ARBA00010312"/>
    </source>
</evidence>
<feature type="domain" description="Molybdopterin dinucleotide-binding" evidence="12">
    <location>
        <begin position="631"/>
        <end position="687"/>
    </location>
</feature>
<comment type="similarity">
    <text evidence="3">Belongs to the prokaryotic molybdopterin-containing oxidoreductase family.</text>
</comment>
<keyword evidence="6" id="KW-0479">Metal-binding</keyword>
<dbReference type="InterPro" id="IPR050123">
    <property type="entry name" value="Prok_molybdopt-oxidoreductase"/>
</dbReference>
<organism evidence="13 14">
    <name type="scientific">Actinorhabdospora filicis</name>
    <dbReference type="NCBI Taxonomy" id="1785913"/>
    <lineage>
        <taxon>Bacteria</taxon>
        <taxon>Bacillati</taxon>
        <taxon>Actinomycetota</taxon>
        <taxon>Actinomycetes</taxon>
        <taxon>Micromonosporales</taxon>
        <taxon>Micromonosporaceae</taxon>
        <taxon>Actinorhabdospora</taxon>
    </lineage>
</organism>
<dbReference type="Proteomes" id="UP001165079">
    <property type="component" value="Unassembled WGS sequence"/>
</dbReference>
<keyword evidence="14" id="KW-1185">Reference proteome</keyword>
<feature type="region of interest" description="Disordered" evidence="10">
    <location>
        <begin position="688"/>
        <end position="743"/>
    </location>
</feature>
<keyword evidence="7" id="KW-0560">Oxidoreductase</keyword>
<evidence type="ECO:0000259" key="12">
    <source>
        <dbReference type="Pfam" id="PF01568"/>
    </source>
</evidence>
<dbReference type="Gene3D" id="3.40.50.740">
    <property type="match status" value="1"/>
</dbReference>
<protein>
    <submittedName>
        <fullName evidence="13">Formate dehydrogenase subunit alpha</fullName>
    </submittedName>
</protein>
<accession>A0A9W6SP91</accession>
<evidence type="ECO:0000256" key="2">
    <source>
        <dbReference type="ARBA" id="ARBA00001966"/>
    </source>
</evidence>
<evidence type="ECO:0000256" key="5">
    <source>
        <dbReference type="ARBA" id="ARBA00022505"/>
    </source>
</evidence>
<evidence type="ECO:0000256" key="1">
    <source>
        <dbReference type="ARBA" id="ARBA00001942"/>
    </source>
</evidence>
<comment type="caution">
    <text evidence="13">The sequence shown here is derived from an EMBL/GenBank/DDBJ whole genome shotgun (WGS) entry which is preliminary data.</text>
</comment>
<sequence length="798" mass="85160">MAENERLRVTGPKNVAAGLPGVTAGLAASVGEMGVVRGTRALLRVNKKDGFDCPGCAWPDPEHRSIAEFCENGAKAVAEEATKRKAGPEFFAEHSLTDLDGRDEYWLGKRGRLTHPLLRRPGSDRYEPVSWDDAIGLIAGELAALDHPDEALFYTSGRTSNEAAFLYQLLARAYGTNNLPDCSNMCHESSGVALGRSIGIGKGSVSLEDVHHADLLVIVGQNPGTNHPRMLTALEKAKKNGAAIVAVNPLPEAGLLRFKNPQTVRGMLGKGTQLADAHLPIRLGGDLALFQWIGRRLVEWGAADESFVDAHTEGRAAYEAHVRAVDADKVRAATGLELDDIDALARRFASSERVIVCWAMGVTQHRDAVATIQEITNVQLYRGMIGKPGAGLCPVRGHSNVQGDRTMGIYEHPPAWSGRLGEEFGFAVPTEPGAHTVDAIRAMRDGRAKVFIGLGGNFAAATPDTTVTEAALRNCRLTVQISTKPNRSHVVCGTTALILPTLGRTDLDEQAAGPQFVTVEDSMSAVHASRGRLKPPSGDLLSEVAIICRLGERLLGEGIPWREFAADYRTIRARIARVIPGFEDYEAKVATPDGFVLPHPPRDSRTFTTPSGRAGFTVSELSVLEVPAGRLLLQTLRSHDQYNTTIYGLDDRYRGVHNGRRVVLVNPSDLAELGLLDGDIVDIYSEWDGSSGSGSETAERAGTAADGGALEGEPIAGAPASDGVIGTDPNGHGGSGSAGPGTEIRHVHDFRIISYPTARGCAATYFPEANPLVPLDSTAKGSHTPVSKAIVVRLVKRP</sequence>
<dbReference type="InterPro" id="IPR041953">
    <property type="entry name" value="YdeP_MopB"/>
</dbReference>
<name>A0A9W6SP91_9ACTN</name>
<dbReference type="CDD" id="cd02767">
    <property type="entry name" value="MopB_ydeP"/>
    <property type="match status" value="1"/>
</dbReference>
<dbReference type="Pfam" id="PF00384">
    <property type="entry name" value="Molybdopterin"/>
    <property type="match status" value="1"/>
</dbReference>
<evidence type="ECO:0000256" key="7">
    <source>
        <dbReference type="ARBA" id="ARBA00023002"/>
    </source>
</evidence>
<dbReference type="Gene3D" id="3.40.228.10">
    <property type="entry name" value="Dimethylsulfoxide Reductase, domain 2"/>
    <property type="match status" value="1"/>
</dbReference>
<dbReference type="GO" id="GO:0030151">
    <property type="term" value="F:molybdenum ion binding"/>
    <property type="evidence" value="ECO:0007669"/>
    <property type="project" value="InterPro"/>
</dbReference>
<dbReference type="GO" id="GO:0051539">
    <property type="term" value="F:4 iron, 4 sulfur cluster binding"/>
    <property type="evidence" value="ECO:0007669"/>
    <property type="project" value="UniProtKB-KW"/>
</dbReference>
<evidence type="ECO:0000256" key="4">
    <source>
        <dbReference type="ARBA" id="ARBA00022485"/>
    </source>
</evidence>
<evidence type="ECO:0000259" key="11">
    <source>
        <dbReference type="Pfam" id="PF00384"/>
    </source>
</evidence>
<evidence type="ECO:0000313" key="14">
    <source>
        <dbReference type="Proteomes" id="UP001165079"/>
    </source>
</evidence>
<dbReference type="PANTHER" id="PTHR43105">
    <property type="entry name" value="RESPIRATORY NITRATE REDUCTASE"/>
    <property type="match status" value="1"/>
</dbReference>
<feature type="domain" description="Molybdopterin oxidoreductase" evidence="11">
    <location>
        <begin position="112"/>
        <end position="480"/>
    </location>
</feature>
<evidence type="ECO:0000256" key="8">
    <source>
        <dbReference type="ARBA" id="ARBA00023004"/>
    </source>
</evidence>
<proteinExistence type="inferred from homology"/>
<evidence type="ECO:0000256" key="6">
    <source>
        <dbReference type="ARBA" id="ARBA00022723"/>
    </source>
</evidence>
<dbReference type="InterPro" id="IPR037951">
    <property type="entry name" value="MopB_CT_YdeP"/>
</dbReference>
<dbReference type="SUPFAM" id="SSF53706">
    <property type="entry name" value="Formate dehydrogenase/DMSO reductase, domains 1-3"/>
    <property type="match status" value="1"/>
</dbReference>
<dbReference type="CDD" id="cd02787">
    <property type="entry name" value="MopB_CT_ydeP"/>
    <property type="match status" value="1"/>
</dbReference>
<dbReference type="InterPro" id="IPR009010">
    <property type="entry name" value="Asp_de-COase-like_dom_sf"/>
</dbReference>
<comment type="cofactor">
    <cofactor evidence="1">
        <name>Mo-bis(molybdopterin guanine dinucleotide)</name>
        <dbReference type="ChEBI" id="CHEBI:60539"/>
    </cofactor>
</comment>
<gene>
    <name evidence="13" type="ORF">Afil01_52920</name>
</gene>
<keyword evidence="8" id="KW-0408">Iron</keyword>
<dbReference type="EMBL" id="BSTX01000004">
    <property type="protein sequence ID" value="GLZ80485.1"/>
    <property type="molecule type" value="Genomic_DNA"/>
</dbReference>
<dbReference type="PIRSF" id="PIRSF000144">
    <property type="entry name" value="CbbBc"/>
    <property type="match status" value="1"/>
</dbReference>
<dbReference type="InterPro" id="IPR006657">
    <property type="entry name" value="MoPterin_dinucl-bd_dom"/>
</dbReference>
<keyword evidence="9" id="KW-0411">Iron-sulfur</keyword>
<dbReference type="GO" id="GO:0008863">
    <property type="term" value="F:formate dehydrogenase (NAD+) activity"/>
    <property type="evidence" value="ECO:0007669"/>
    <property type="project" value="InterPro"/>
</dbReference>
<evidence type="ECO:0000256" key="9">
    <source>
        <dbReference type="ARBA" id="ARBA00023014"/>
    </source>
</evidence>
<evidence type="ECO:0000313" key="13">
    <source>
        <dbReference type="EMBL" id="GLZ80485.1"/>
    </source>
</evidence>
<dbReference type="Pfam" id="PF01568">
    <property type="entry name" value="Molydop_binding"/>
    <property type="match status" value="1"/>
</dbReference>
<keyword evidence="5" id="KW-0500">Molybdenum</keyword>
<dbReference type="PANTHER" id="PTHR43105:SF4">
    <property type="entry name" value="PROTEIN YDEP"/>
    <property type="match status" value="1"/>
</dbReference>
<comment type="cofactor">
    <cofactor evidence="2">
        <name>[4Fe-4S] cluster</name>
        <dbReference type="ChEBI" id="CHEBI:49883"/>
    </cofactor>
</comment>
<reference evidence="13" key="1">
    <citation type="submission" date="2023-03" db="EMBL/GenBank/DDBJ databases">
        <title>Actinorhabdospora filicis NBRC 111898.</title>
        <authorList>
            <person name="Ichikawa N."/>
            <person name="Sato H."/>
            <person name="Tonouchi N."/>
        </authorList>
    </citation>
    <scope>NUCLEOTIDE SEQUENCE</scope>
    <source>
        <strain evidence="13">NBRC 111898</strain>
    </source>
</reference>
<dbReference type="RefSeq" id="WP_285665664.1">
    <property type="nucleotide sequence ID" value="NZ_BSTX01000004.1"/>
</dbReference>
<evidence type="ECO:0000256" key="10">
    <source>
        <dbReference type="SAM" id="MobiDB-lite"/>
    </source>
</evidence>
<dbReference type="NCBIfam" id="TIGR01701">
    <property type="entry name" value="Fdhalpha-like"/>
    <property type="match status" value="1"/>
</dbReference>
<dbReference type="InterPro" id="IPR006656">
    <property type="entry name" value="Mopterin_OxRdtase"/>
</dbReference>
<dbReference type="SUPFAM" id="SSF50692">
    <property type="entry name" value="ADC-like"/>
    <property type="match status" value="1"/>
</dbReference>